<feature type="region of interest" description="Disordered" evidence="2">
    <location>
        <begin position="265"/>
        <end position="295"/>
    </location>
</feature>
<dbReference type="PANTHER" id="PTHR15901:SF16">
    <property type="entry name" value="TESTICULAR HAPLOID EXPRESSED GENE PROTEIN"/>
    <property type="match status" value="1"/>
</dbReference>
<proteinExistence type="predicted"/>
<evidence type="ECO:0000313" key="3">
    <source>
        <dbReference type="EMBL" id="KAI6646396.1"/>
    </source>
</evidence>
<feature type="compositionally biased region" description="Basic and acidic residues" evidence="2">
    <location>
        <begin position="11"/>
        <end position="24"/>
    </location>
</feature>
<keyword evidence="4" id="KW-1185">Reference proteome</keyword>
<evidence type="ECO:0000256" key="2">
    <source>
        <dbReference type="SAM" id="MobiDB-lite"/>
    </source>
</evidence>
<dbReference type="InterPro" id="IPR042401">
    <property type="entry name" value="SPMAP2-like"/>
</dbReference>
<comment type="caution">
    <text evidence="3">The sequence shown here is derived from an EMBL/GenBank/DDBJ whole genome shotgun (WGS) entry which is preliminary data.</text>
</comment>
<dbReference type="InterPro" id="IPR006623">
    <property type="entry name" value="THEG"/>
</dbReference>
<evidence type="ECO:0000313" key="4">
    <source>
        <dbReference type="Proteomes" id="UP001165289"/>
    </source>
</evidence>
<feature type="compositionally biased region" description="Basic residues" evidence="2">
    <location>
        <begin position="40"/>
        <end position="56"/>
    </location>
</feature>
<dbReference type="Proteomes" id="UP001165289">
    <property type="component" value="Unassembled WGS sequence"/>
</dbReference>
<dbReference type="AlphaFoldDB" id="A0AAV7JCF4"/>
<evidence type="ECO:0000256" key="1">
    <source>
        <dbReference type="ARBA" id="ARBA00022737"/>
    </source>
</evidence>
<dbReference type="Pfam" id="PF14912">
    <property type="entry name" value="THEG"/>
    <property type="match status" value="2"/>
</dbReference>
<dbReference type="EMBL" id="JAKMXF010000354">
    <property type="protein sequence ID" value="KAI6646396.1"/>
    <property type="molecule type" value="Genomic_DNA"/>
</dbReference>
<organism evidence="3 4">
    <name type="scientific">Oopsacas minuta</name>
    <dbReference type="NCBI Taxonomy" id="111878"/>
    <lineage>
        <taxon>Eukaryota</taxon>
        <taxon>Metazoa</taxon>
        <taxon>Porifera</taxon>
        <taxon>Hexactinellida</taxon>
        <taxon>Hexasterophora</taxon>
        <taxon>Lyssacinosida</taxon>
        <taxon>Leucopsacidae</taxon>
        <taxon>Oopsacas</taxon>
    </lineage>
</organism>
<keyword evidence="1" id="KW-0677">Repeat</keyword>
<gene>
    <name evidence="3" type="ORF">LOD99_12518</name>
</gene>
<name>A0AAV7JCF4_9METZ</name>
<dbReference type="SMART" id="SM00705">
    <property type="entry name" value="THEG"/>
    <property type="match status" value="2"/>
</dbReference>
<dbReference type="PANTHER" id="PTHR15901">
    <property type="entry name" value="TESTICULAR HAPLOID EXPRESSED GENE PROTEIN"/>
    <property type="match status" value="1"/>
</dbReference>
<accession>A0AAV7JCF4</accession>
<feature type="region of interest" description="Disordered" evidence="2">
    <location>
        <begin position="1"/>
        <end position="68"/>
    </location>
</feature>
<reference evidence="3 4" key="1">
    <citation type="journal article" date="2023" name="BMC Biol.">
        <title>The compact genome of the sponge Oopsacas minuta (Hexactinellida) is lacking key metazoan core genes.</title>
        <authorList>
            <person name="Santini S."/>
            <person name="Schenkelaars Q."/>
            <person name="Jourda C."/>
            <person name="Duchesne M."/>
            <person name="Belahbib H."/>
            <person name="Rocher C."/>
            <person name="Selva M."/>
            <person name="Riesgo A."/>
            <person name="Vervoort M."/>
            <person name="Leys S.P."/>
            <person name="Kodjabachian L."/>
            <person name="Le Bivic A."/>
            <person name="Borchiellini C."/>
            <person name="Claverie J.M."/>
            <person name="Renard E."/>
        </authorList>
    </citation>
    <scope>NUCLEOTIDE SEQUENCE [LARGE SCALE GENOMIC DNA]</scope>
    <source>
        <strain evidence="3">SPO-2</strain>
    </source>
</reference>
<dbReference type="GO" id="GO:0007283">
    <property type="term" value="P:spermatogenesis"/>
    <property type="evidence" value="ECO:0007669"/>
    <property type="project" value="TreeGrafter"/>
</dbReference>
<protein>
    <submittedName>
        <fullName evidence="3">Testicular haploid expressed gene protein-like</fullName>
    </submittedName>
</protein>
<sequence length="314" mass="35478">MSGRDTGVEPELAHHKDDSVDAKRSANGPHSVPLPLGSKNSRRTTRNTRDKSHTRKQTYSAPTGRTIELAKYKPVPAGFSEDRRSVYWDNNIPQKNYNQTTQCCLTNRMEELTVPKSLHPNYLWDRPSPIWDVSRSSKTHTPTGRIEKLARAKTVHIEYRPCRSVETVVSSATKRAVVSARIEELSNLKNRKLKSGKERWEEWGQPAWEISKAATKTVASEHLEKLSVAKTSHGEYNPPKEVQWAVSDSAKRAIATERIQKLSAPKIPNPANEDFNPNAWKVSDGAKRMQPSAHVTSLSMPLQRKMRQKFIKAA</sequence>